<evidence type="ECO:0000256" key="2">
    <source>
        <dbReference type="ARBA" id="ARBA00009865"/>
    </source>
</evidence>
<dbReference type="Gene3D" id="2.115.10.20">
    <property type="entry name" value="Glycosyl hydrolase domain, family 43"/>
    <property type="match status" value="1"/>
</dbReference>
<comment type="similarity">
    <text evidence="2 8">Belongs to the glycosyl hydrolase 43 family.</text>
</comment>
<dbReference type="Proteomes" id="UP001485043">
    <property type="component" value="Unassembled WGS sequence"/>
</dbReference>
<evidence type="ECO:0000256" key="7">
    <source>
        <dbReference type="PIRSR" id="PIRSR606710-2"/>
    </source>
</evidence>
<dbReference type="GO" id="GO:0005975">
    <property type="term" value="P:carbohydrate metabolic process"/>
    <property type="evidence" value="ECO:0007669"/>
    <property type="project" value="InterPro"/>
</dbReference>
<dbReference type="SUPFAM" id="SSF75005">
    <property type="entry name" value="Arabinanase/levansucrase/invertase"/>
    <property type="match status" value="1"/>
</dbReference>
<dbReference type="PANTHER" id="PTHR43301">
    <property type="entry name" value="ARABINAN ENDO-1,5-ALPHA-L-ARABINOSIDASE"/>
    <property type="match status" value="1"/>
</dbReference>
<evidence type="ECO:0000313" key="10">
    <source>
        <dbReference type="Proteomes" id="UP001485043"/>
    </source>
</evidence>
<keyword evidence="4 8" id="KW-0326">Glycosidase</keyword>
<evidence type="ECO:0000256" key="4">
    <source>
        <dbReference type="ARBA" id="ARBA00023295"/>
    </source>
</evidence>
<feature type="active site" description="Proton donor" evidence="6">
    <location>
        <position position="233"/>
    </location>
</feature>
<keyword evidence="10" id="KW-1185">Reference proteome</keyword>
<comment type="pathway">
    <text evidence="1">Glycan metabolism; L-arabinan degradation.</text>
</comment>
<evidence type="ECO:0000256" key="6">
    <source>
        <dbReference type="PIRSR" id="PIRSR606710-1"/>
    </source>
</evidence>
<evidence type="ECO:0000256" key="1">
    <source>
        <dbReference type="ARBA" id="ARBA00004834"/>
    </source>
</evidence>
<gene>
    <name evidence="9" type="ORF">WJX84_011556</name>
</gene>
<dbReference type="Pfam" id="PF04616">
    <property type="entry name" value="Glyco_hydro_43"/>
    <property type="match status" value="1"/>
</dbReference>
<organism evidence="9 10">
    <name type="scientific">Apatococcus fuscideae</name>
    <dbReference type="NCBI Taxonomy" id="2026836"/>
    <lineage>
        <taxon>Eukaryota</taxon>
        <taxon>Viridiplantae</taxon>
        <taxon>Chlorophyta</taxon>
        <taxon>core chlorophytes</taxon>
        <taxon>Trebouxiophyceae</taxon>
        <taxon>Chlorellales</taxon>
        <taxon>Chlorellaceae</taxon>
        <taxon>Apatococcus</taxon>
    </lineage>
</organism>
<dbReference type="GO" id="GO:0004553">
    <property type="term" value="F:hydrolase activity, hydrolyzing O-glycosyl compounds"/>
    <property type="evidence" value="ECO:0007669"/>
    <property type="project" value="InterPro"/>
</dbReference>
<evidence type="ECO:0000256" key="3">
    <source>
        <dbReference type="ARBA" id="ARBA00022801"/>
    </source>
</evidence>
<dbReference type="PANTHER" id="PTHR43301:SF3">
    <property type="entry name" value="ARABINAN ENDO-1,5-ALPHA-L-ARABINOSIDASE A-RELATED"/>
    <property type="match status" value="1"/>
</dbReference>
<keyword evidence="3 8" id="KW-0378">Hydrolase</keyword>
<protein>
    <recommendedName>
        <fullName evidence="5">Endo-1,5-alpha-L-arabinanase A</fullName>
    </recommendedName>
</protein>
<reference evidence="9 10" key="1">
    <citation type="journal article" date="2024" name="Nat. Commun.">
        <title>Phylogenomics reveals the evolutionary origins of lichenization in chlorophyte algae.</title>
        <authorList>
            <person name="Puginier C."/>
            <person name="Libourel C."/>
            <person name="Otte J."/>
            <person name="Skaloud P."/>
            <person name="Haon M."/>
            <person name="Grisel S."/>
            <person name="Petersen M."/>
            <person name="Berrin J.G."/>
            <person name="Delaux P.M."/>
            <person name="Dal Grande F."/>
            <person name="Keller J."/>
        </authorList>
    </citation>
    <scope>NUCLEOTIDE SEQUENCE [LARGE SCALE GENOMIC DNA]</scope>
    <source>
        <strain evidence="9 10">SAG 2523</strain>
    </source>
</reference>
<evidence type="ECO:0000256" key="5">
    <source>
        <dbReference type="ARBA" id="ARBA00042202"/>
    </source>
</evidence>
<dbReference type="AlphaFoldDB" id="A0AAW1TBZ3"/>
<proteinExistence type="inferred from homology"/>
<accession>A0AAW1TBZ3</accession>
<evidence type="ECO:0000313" key="9">
    <source>
        <dbReference type="EMBL" id="KAK9866349.1"/>
    </source>
</evidence>
<dbReference type="CDD" id="cd08999">
    <property type="entry name" value="GH43_ABN-like"/>
    <property type="match status" value="1"/>
</dbReference>
<evidence type="ECO:0000256" key="8">
    <source>
        <dbReference type="RuleBase" id="RU361187"/>
    </source>
</evidence>
<dbReference type="EMBL" id="JALJOV010000169">
    <property type="protein sequence ID" value="KAK9866349.1"/>
    <property type="molecule type" value="Genomic_DNA"/>
</dbReference>
<sequence length="355" mass="38409">MRALRLIQVPTTVLKTFFCFAGSRRLLQASPSCIQYTNPVLAVDFPDPSSPVDGGDGFYYIFATNAGTPIRNVQAARAPKSDLGSWTLLDYDALPFVHSWSTLQGGFVWAPEVAFINGHFIMYITLHYTAQNRQAIGIATSPTASGPYMPYDTGYPFISQYGDLGALDAFPFLDSDGSWYMYWRAPGADGIIPHIYVQAMTPDGLSLTGIVSDLLAPSQPWEFFPGALIGVIEAPAVTKCYDNAAYCLFYSGNPTQTAAYSTGVAVSSSPYGPFLKYPNNPLLLANGAGILGPGGLSFMLPGNGQTFAMYHSWDSTAYTARVLNMVELSLNPGLPMSTNLEVSFVNPTWQVPVCQ</sequence>
<feature type="site" description="Important for catalytic activity, responsible for pKa modulation of the active site Glu and correct orientation of both the proton donor and substrate" evidence="7">
    <location>
        <position position="168"/>
    </location>
</feature>
<dbReference type="InterPro" id="IPR023296">
    <property type="entry name" value="Glyco_hydro_beta-prop_sf"/>
</dbReference>
<feature type="active site" description="Proton acceptor" evidence="6">
    <location>
        <position position="47"/>
    </location>
</feature>
<dbReference type="InterPro" id="IPR050727">
    <property type="entry name" value="GH43_arabinanases"/>
</dbReference>
<name>A0AAW1TBZ3_9CHLO</name>
<comment type="caution">
    <text evidence="9">The sequence shown here is derived from an EMBL/GenBank/DDBJ whole genome shotgun (WGS) entry which is preliminary data.</text>
</comment>
<dbReference type="InterPro" id="IPR006710">
    <property type="entry name" value="Glyco_hydro_43"/>
</dbReference>